<keyword evidence="2" id="KW-0449">Lipoprotein</keyword>
<keyword evidence="3" id="KW-1185">Reference proteome</keyword>
<organism evidence="2 3">
    <name type="scientific">Belliella pelovolcani</name>
    <dbReference type="NCBI Taxonomy" id="529505"/>
    <lineage>
        <taxon>Bacteria</taxon>
        <taxon>Pseudomonadati</taxon>
        <taxon>Bacteroidota</taxon>
        <taxon>Cytophagia</taxon>
        <taxon>Cytophagales</taxon>
        <taxon>Cyclobacteriaceae</taxon>
        <taxon>Belliella</taxon>
    </lineage>
</organism>
<sequence length="158" mass="17652">MKKQFLNFGLALLLALIVTACQKSKETENLVIDDEMFETGEMPEDFIDHHTAMNSLDFMGIYKGVLPCADCEGIETIIELGSGNSYVKKVIYLGKGDQKVIESGGTFTWNDDGNTITLNEEDVPNQYFVGENVLFHLDIDGNRIEGELASKYRLEKTS</sequence>
<accession>A0A1N7Q159</accession>
<dbReference type="InterPro" id="IPR007298">
    <property type="entry name" value="Cu-R_lipoprotein_NlpE"/>
</dbReference>
<dbReference type="STRING" id="529505.SAMN05421761_12435"/>
<dbReference type="AlphaFoldDB" id="A0A1N7Q159"/>
<reference evidence="3" key="1">
    <citation type="submission" date="2017-01" db="EMBL/GenBank/DDBJ databases">
        <authorList>
            <person name="Varghese N."/>
            <person name="Submissions S."/>
        </authorList>
    </citation>
    <scope>NUCLEOTIDE SEQUENCE [LARGE SCALE GENOMIC DNA]</scope>
    <source>
        <strain evidence="3">DSM 46698</strain>
    </source>
</reference>
<dbReference type="Pfam" id="PF04170">
    <property type="entry name" value="NlpE"/>
    <property type="match status" value="1"/>
</dbReference>
<dbReference type="EMBL" id="FTOP01000024">
    <property type="protein sequence ID" value="SIT16551.1"/>
    <property type="molecule type" value="Genomic_DNA"/>
</dbReference>
<dbReference type="RefSeq" id="WP_076503048.1">
    <property type="nucleotide sequence ID" value="NZ_FTOP01000024.1"/>
</dbReference>
<name>A0A1N7Q159_9BACT</name>
<proteinExistence type="predicted"/>
<evidence type="ECO:0000256" key="1">
    <source>
        <dbReference type="SAM" id="SignalP"/>
    </source>
</evidence>
<keyword evidence="1" id="KW-0732">Signal</keyword>
<evidence type="ECO:0000313" key="2">
    <source>
        <dbReference type="EMBL" id="SIT16551.1"/>
    </source>
</evidence>
<protein>
    <submittedName>
        <fullName evidence="2">Uncharacterized lipoprotein NlpE involved in copper resistance</fullName>
    </submittedName>
</protein>
<dbReference type="PROSITE" id="PS51257">
    <property type="entry name" value="PROKAR_LIPOPROTEIN"/>
    <property type="match status" value="1"/>
</dbReference>
<evidence type="ECO:0000313" key="3">
    <source>
        <dbReference type="Proteomes" id="UP000186026"/>
    </source>
</evidence>
<feature type="signal peptide" evidence="1">
    <location>
        <begin position="1"/>
        <end position="20"/>
    </location>
</feature>
<dbReference type="Proteomes" id="UP000186026">
    <property type="component" value="Unassembled WGS sequence"/>
</dbReference>
<dbReference type="Gene3D" id="2.40.128.640">
    <property type="match status" value="1"/>
</dbReference>
<dbReference type="OrthoDB" id="5348860at2"/>
<feature type="chain" id="PRO_5013066082" evidence="1">
    <location>
        <begin position="21"/>
        <end position="158"/>
    </location>
</feature>
<gene>
    <name evidence="2" type="ORF">SAMN05421761_12435</name>
</gene>